<dbReference type="PANTHER" id="PTHR30582:SF2">
    <property type="entry name" value="L,D-TRANSPEPTIDASE YCIB-RELATED"/>
    <property type="match status" value="1"/>
</dbReference>
<keyword evidence="6 7" id="KW-0961">Cell wall biogenesis/degradation</keyword>
<organism evidence="11 12">
    <name type="scientific">Actinomycetospora chibensis</name>
    <dbReference type="NCBI Taxonomy" id="663606"/>
    <lineage>
        <taxon>Bacteria</taxon>
        <taxon>Bacillati</taxon>
        <taxon>Actinomycetota</taxon>
        <taxon>Actinomycetes</taxon>
        <taxon>Pseudonocardiales</taxon>
        <taxon>Pseudonocardiaceae</taxon>
        <taxon>Actinomycetospora</taxon>
    </lineage>
</organism>
<dbReference type="Gene3D" id="2.60.40.3710">
    <property type="match status" value="1"/>
</dbReference>
<comment type="pathway">
    <text evidence="1 7">Cell wall biogenesis; peptidoglycan biosynthesis.</text>
</comment>
<dbReference type="Gene3D" id="2.60.40.3780">
    <property type="match status" value="1"/>
</dbReference>
<keyword evidence="5" id="KW-0012">Acyltransferase</keyword>
<keyword evidence="12" id="KW-1185">Reference proteome</keyword>
<dbReference type="Gene3D" id="2.40.440.10">
    <property type="entry name" value="L,D-transpeptidase catalytic domain-like"/>
    <property type="match status" value="1"/>
</dbReference>
<dbReference type="CDD" id="cd16913">
    <property type="entry name" value="YkuD_like"/>
    <property type="match status" value="1"/>
</dbReference>
<dbReference type="SUPFAM" id="SSF141523">
    <property type="entry name" value="L,D-transpeptidase catalytic domain-like"/>
    <property type="match status" value="1"/>
</dbReference>
<feature type="region of interest" description="Disordered" evidence="8">
    <location>
        <begin position="69"/>
        <end position="91"/>
    </location>
</feature>
<dbReference type="RefSeq" id="WP_274190943.1">
    <property type="nucleotide sequence ID" value="NZ_BAABHN010000033.1"/>
</dbReference>
<proteinExistence type="predicted"/>
<name>A0ABV9RJS5_9PSEU</name>
<sequence>MGRTLVTVLSGLLLVLAACGSGASSTSGAPGSAEAPPPVGVAVEPAANTADVAPRATVAASTEGTFTDVTLTASPGGAVAGTLSPDRKRWTPSGPLAYGATYTWGGTATGPGGGSSPVTGSFTTVAPGQTVRATLNIGDDREVGVAAPITIQFAAPVEDKAAVERALQVRTSVPTEGSWAWLPDQDGGSRVHWRPKEYWRPGTQVDVRANLLGTPFGGGAWGREDLTTSFRIGRSQVVQADVNSFRMVVVRDGQQVMDVPASYGTDSDPNRTTRSGIHVVSEKFTNKRMVSEQYGYDLVERWAVRISNNGEFIHANPASTGAQGSSNVTHGCINLSEADARAFYDTALYGDPVEVTNSGVNYSPSDGDIYDWAIPWSEWQGMSAL</sequence>
<dbReference type="InterPro" id="IPR005490">
    <property type="entry name" value="LD_TPept_cat_dom"/>
</dbReference>
<evidence type="ECO:0000256" key="7">
    <source>
        <dbReference type="PROSITE-ProRule" id="PRU01373"/>
    </source>
</evidence>
<feature type="active site" description="Proton donor/acceptor" evidence="7">
    <location>
        <position position="314"/>
    </location>
</feature>
<dbReference type="InterPro" id="IPR050979">
    <property type="entry name" value="LD-transpeptidase"/>
</dbReference>
<dbReference type="PANTHER" id="PTHR30582">
    <property type="entry name" value="L,D-TRANSPEPTIDASE"/>
    <property type="match status" value="1"/>
</dbReference>
<dbReference type="PROSITE" id="PS52029">
    <property type="entry name" value="LD_TPASE"/>
    <property type="match status" value="1"/>
</dbReference>
<keyword evidence="3 7" id="KW-0133">Cell shape</keyword>
<evidence type="ECO:0000256" key="4">
    <source>
        <dbReference type="ARBA" id="ARBA00022984"/>
    </source>
</evidence>
<evidence type="ECO:0000259" key="10">
    <source>
        <dbReference type="PROSITE" id="PS52029"/>
    </source>
</evidence>
<evidence type="ECO:0000256" key="1">
    <source>
        <dbReference type="ARBA" id="ARBA00004752"/>
    </source>
</evidence>
<keyword evidence="4 7" id="KW-0573">Peptidoglycan synthesis</keyword>
<evidence type="ECO:0000313" key="11">
    <source>
        <dbReference type="EMBL" id="MFC4833759.1"/>
    </source>
</evidence>
<dbReference type="EMBL" id="JBHSIM010000033">
    <property type="protein sequence ID" value="MFC4833759.1"/>
    <property type="molecule type" value="Genomic_DNA"/>
</dbReference>
<evidence type="ECO:0000256" key="9">
    <source>
        <dbReference type="SAM" id="SignalP"/>
    </source>
</evidence>
<dbReference type="CDD" id="cd13432">
    <property type="entry name" value="LDT_IgD_like_2"/>
    <property type="match status" value="1"/>
</dbReference>
<feature type="domain" description="L,D-TPase catalytic" evidence="10">
    <location>
        <begin position="236"/>
        <end position="356"/>
    </location>
</feature>
<evidence type="ECO:0000256" key="2">
    <source>
        <dbReference type="ARBA" id="ARBA00022679"/>
    </source>
</evidence>
<dbReference type="PROSITE" id="PS51257">
    <property type="entry name" value="PROKAR_LIPOPROTEIN"/>
    <property type="match status" value="1"/>
</dbReference>
<evidence type="ECO:0000313" key="12">
    <source>
        <dbReference type="Proteomes" id="UP001595909"/>
    </source>
</evidence>
<feature type="active site" description="Nucleophile" evidence="7">
    <location>
        <position position="332"/>
    </location>
</feature>
<keyword evidence="2" id="KW-0808">Transferase</keyword>
<dbReference type="Pfam" id="PF17964">
    <property type="entry name" value="Big_10"/>
    <property type="match status" value="1"/>
</dbReference>
<dbReference type="InterPro" id="IPR041280">
    <property type="entry name" value="Big_10"/>
</dbReference>
<comment type="caution">
    <text evidence="11">The sequence shown here is derived from an EMBL/GenBank/DDBJ whole genome shotgun (WGS) entry which is preliminary data.</text>
</comment>
<gene>
    <name evidence="11" type="ORF">ACFPEL_15195</name>
</gene>
<dbReference type="InterPro" id="IPR038063">
    <property type="entry name" value="Transpep_catalytic_dom"/>
</dbReference>
<accession>A0ABV9RJS5</accession>
<evidence type="ECO:0000256" key="3">
    <source>
        <dbReference type="ARBA" id="ARBA00022960"/>
    </source>
</evidence>
<reference evidence="12" key="1">
    <citation type="journal article" date="2019" name="Int. J. Syst. Evol. Microbiol.">
        <title>The Global Catalogue of Microorganisms (GCM) 10K type strain sequencing project: providing services to taxonomists for standard genome sequencing and annotation.</title>
        <authorList>
            <consortium name="The Broad Institute Genomics Platform"/>
            <consortium name="The Broad Institute Genome Sequencing Center for Infectious Disease"/>
            <person name="Wu L."/>
            <person name="Ma J."/>
        </authorList>
    </citation>
    <scope>NUCLEOTIDE SEQUENCE [LARGE SCALE GENOMIC DNA]</scope>
    <source>
        <strain evidence="12">CCUG 50347</strain>
    </source>
</reference>
<keyword evidence="9" id="KW-0732">Signal</keyword>
<feature type="signal peptide" evidence="9">
    <location>
        <begin position="1"/>
        <end position="23"/>
    </location>
</feature>
<dbReference type="Pfam" id="PF03734">
    <property type="entry name" value="YkuD"/>
    <property type="match status" value="1"/>
</dbReference>
<dbReference type="Proteomes" id="UP001595909">
    <property type="component" value="Unassembled WGS sequence"/>
</dbReference>
<evidence type="ECO:0000256" key="6">
    <source>
        <dbReference type="ARBA" id="ARBA00023316"/>
    </source>
</evidence>
<feature type="chain" id="PRO_5045888728" evidence="9">
    <location>
        <begin position="24"/>
        <end position="385"/>
    </location>
</feature>
<evidence type="ECO:0000256" key="8">
    <source>
        <dbReference type="SAM" id="MobiDB-lite"/>
    </source>
</evidence>
<evidence type="ECO:0000256" key="5">
    <source>
        <dbReference type="ARBA" id="ARBA00023315"/>
    </source>
</evidence>
<protein>
    <submittedName>
        <fullName evidence="11">Ig-like domain-containing protein</fullName>
    </submittedName>
</protein>